<proteinExistence type="predicted"/>
<evidence type="ECO:0000313" key="2">
    <source>
        <dbReference type="Proteomes" id="UP001501676"/>
    </source>
</evidence>
<sequence length="64" mass="7234">MHSACMVALRIRDVPDDVRDVLVEQARVKGQSLQAFLLDLFRMQARRSVNTTLLQQFSGRSDGS</sequence>
<gene>
    <name evidence="1" type="ORF">GCM10020369_04100</name>
</gene>
<dbReference type="SUPFAM" id="SSF47598">
    <property type="entry name" value="Ribbon-helix-helix"/>
    <property type="match status" value="1"/>
</dbReference>
<accession>A0ABP6SRI2</accession>
<evidence type="ECO:0008006" key="3">
    <source>
        <dbReference type="Google" id="ProtNLM"/>
    </source>
</evidence>
<organism evidence="1 2">
    <name type="scientific">Cryptosporangium minutisporangium</name>
    <dbReference type="NCBI Taxonomy" id="113569"/>
    <lineage>
        <taxon>Bacteria</taxon>
        <taxon>Bacillati</taxon>
        <taxon>Actinomycetota</taxon>
        <taxon>Actinomycetes</taxon>
        <taxon>Cryptosporangiales</taxon>
        <taxon>Cryptosporangiaceae</taxon>
        <taxon>Cryptosporangium</taxon>
    </lineage>
</organism>
<dbReference type="InterPro" id="IPR010985">
    <property type="entry name" value="Ribbon_hlx_hlx"/>
</dbReference>
<protein>
    <recommendedName>
        <fullName evidence="3">Toxin-antitoxin system HicB family antitoxin</fullName>
    </recommendedName>
</protein>
<comment type="caution">
    <text evidence="1">The sequence shown here is derived from an EMBL/GenBank/DDBJ whole genome shotgun (WGS) entry which is preliminary data.</text>
</comment>
<evidence type="ECO:0000313" key="1">
    <source>
        <dbReference type="EMBL" id="GAA3382398.1"/>
    </source>
</evidence>
<keyword evidence="2" id="KW-1185">Reference proteome</keyword>
<dbReference type="EMBL" id="BAAAYN010000002">
    <property type="protein sequence ID" value="GAA3382398.1"/>
    <property type="molecule type" value="Genomic_DNA"/>
</dbReference>
<dbReference type="Proteomes" id="UP001501676">
    <property type="component" value="Unassembled WGS sequence"/>
</dbReference>
<reference evidence="2" key="1">
    <citation type="journal article" date="2019" name="Int. J. Syst. Evol. Microbiol.">
        <title>The Global Catalogue of Microorganisms (GCM) 10K type strain sequencing project: providing services to taxonomists for standard genome sequencing and annotation.</title>
        <authorList>
            <consortium name="The Broad Institute Genomics Platform"/>
            <consortium name="The Broad Institute Genome Sequencing Center for Infectious Disease"/>
            <person name="Wu L."/>
            <person name="Ma J."/>
        </authorList>
    </citation>
    <scope>NUCLEOTIDE SEQUENCE [LARGE SCALE GENOMIC DNA]</scope>
    <source>
        <strain evidence="2">JCM 9458</strain>
    </source>
</reference>
<name>A0ABP6SRI2_9ACTN</name>